<evidence type="ECO:0000313" key="1">
    <source>
        <dbReference type="EMBL" id="OCK88396.1"/>
    </source>
</evidence>
<protein>
    <submittedName>
        <fullName evidence="1">Uncharacterized protein</fullName>
    </submittedName>
</protein>
<accession>A0ACC8EPZ0</accession>
<dbReference type="Proteomes" id="UP000250078">
    <property type="component" value="Unassembled WGS sequence"/>
</dbReference>
<dbReference type="EMBL" id="KV748243">
    <property type="protein sequence ID" value="OCK88396.1"/>
    <property type="molecule type" value="Genomic_DNA"/>
</dbReference>
<organism evidence="1 2">
    <name type="scientific">Cenococcum geophilum 1.58</name>
    <dbReference type="NCBI Taxonomy" id="794803"/>
    <lineage>
        <taxon>Eukaryota</taxon>
        <taxon>Fungi</taxon>
        <taxon>Dikarya</taxon>
        <taxon>Ascomycota</taxon>
        <taxon>Pezizomycotina</taxon>
        <taxon>Dothideomycetes</taxon>
        <taxon>Pleosporomycetidae</taxon>
        <taxon>Gloniales</taxon>
        <taxon>Gloniaceae</taxon>
        <taxon>Cenococcum</taxon>
    </lineage>
</organism>
<reference evidence="1 2" key="1">
    <citation type="journal article" date="2016" name="Nat. Commun.">
        <title>Ectomycorrhizal ecology is imprinted in the genome of the dominant symbiotic fungus Cenococcum geophilum.</title>
        <authorList>
            <consortium name="DOE Joint Genome Institute"/>
            <person name="Peter M."/>
            <person name="Kohler A."/>
            <person name="Ohm R.A."/>
            <person name="Kuo A."/>
            <person name="Krutzmann J."/>
            <person name="Morin E."/>
            <person name="Arend M."/>
            <person name="Barry K.W."/>
            <person name="Binder M."/>
            <person name="Choi C."/>
            <person name="Clum A."/>
            <person name="Copeland A."/>
            <person name="Grisel N."/>
            <person name="Haridas S."/>
            <person name="Kipfer T."/>
            <person name="LaButti K."/>
            <person name="Lindquist E."/>
            <person name="Lipzen A."/>
            <person name="Maire R."/>
            <person name="Meier B."/>
            <person name="Mihaltcheva S."/>
            <person name="Molinier V."/>
            <person name="Murat C."/>
            <person name="Poggeler S."/>
            <person name="Quandt C.A."/>
            <person name="Sperisen C."/>
            <person name="Tritt A."/>
            <person name="Tisserant E."/>
            <person name="Crous P.W."/>
            <person name="Henrissat B."/>
            <person name="Nehls U."/>
            <person name="Egli S."/>
            <person name="Spatafora J.W."/>
            <person name="Grigoriev I.V."/>
            <person name="Martin F.M."/>
        </authorList>
    </citation>
    <scope>NUCLEOTIDE SEQUENCE [LARGE SCALE GENOMIC DNA]</scope>
    <source>
        <strain evidence="1 2">1.58</strain>
    </source>
</reference>
<proteinExistence type="predicted"/>
<gene>
    <name evidence="1" type="ORF">K441DRAFT_669157</name>
</gene>
<keyword evidence="2" id="KW-1185">Reference proteome</keyword>
<sequence>MSAPDVEVFRKKTELLPDIFKLPAEELGILIDTVLTAIRRFNYPWNHSLFKSHNPTMRKMTKWEGGAELARKIYLGHSNLVRARRPRNLPRDLLQRAGNKESLVLATRWSENITAADMQRRYSAHFEVPTASHRSNIHRLQRRVAVVWPSFTDSARVGVLFWVERKIKNYYGEQAKKIFKKIRNNNCFWVRRGPCAPRLGSSHV</sequence>
<name>A0ACC8EPZ0_9PEZI</name>
<evidence type="ECO:0000313" key="2">
    <source>
        <dbReference type="Proteomes" id="UP000250078"/>
    </source>
</evidence>